<evidence type="ECO:0000313" key="2">
    <source>
        <dbReference type="Proteomes" id="UP001147752"/>
    </source>
</evidence>
<organism evidence="1 2">
    <name type="scientific">Penicillium concentricum</name>
    <dbReference type="NCBI Taxonomy" id="293559"/>
    <lineage>
        <taxon>Eukaryota</taxon>
        <taxon>Fungi</taxon>
        <taxon>Dikarya</taxon>
        <taxon>Ascomycota</taxon>
        <taxon>Pezizomycotina</taxon>
        <taxon>Eurotiomycetes</taxon>
        <taxon>Eurotiomycetidae</taxon>
        <taxon>Eurotiales</taxon>
        <taxon>Aspergillaceae</taxon>
        <taxon>Penicillium</taxon>
    </lineage>
</organism>
<accession>A0A9W9VKC0</accession>
<dbReference type="EMBL" id="JAPZBT010000001">
    <property type="protein sequence ID" value="KAJ5385092.1"/>
    <property type="molecule type" value="Genomic_DNA"/>
</dbReference>
<comment type="caution">
    <text evidence="1">The sequence shown here is derived from an EMBL/GenBank/DDBJ whole genome shotgun (WGS) entry which is preliminary data.</text>
</comment>
<sequence>MQQERPGFCPAPTITWSLLSARTRVGLGAAKTRLSCSGARCSFNNVAPGSQQLHRSVAAPNVARSTGLPSS</sequence>
<dbReference type="RefSeq" id="XP_056584868.1">
    <property type="nucleotide sequence ID" value="XM_056720733.1"/>
</dbReference>
<dbReference type="AlphaFoldDB" id="A0A9W9VKC0"/>
<protein>
    <submittedName>
        <fullName evidence="1">Uncharacterized protein</fullName>
    </submittedName>
</protein>
<dbReference type="OrthoDB" id="10393226at2759"/>
<dbReference type="GeneID" id="81459916"/>
<keyword evidence="2" id="KW-1185">Reference proteome</keyword>
<proteinExistence type="predicted"/>
<gene>
    <name evidence="1" type="ORF">N7517_003003</name>
</gene>
<name>A0A9W9VKC0_9EURO</name>
<reference evidence="1" key="1">
    <citation type="submission" date="2022-12" db="EMBL/GenBank/DDBJ databases">
        <authorList>
            <person name="Petersen C."/>
        </authorList>
    </citation>
    <scope>NUCLEOTIDE SEQUENCE</scope>
    <source>
        <strain evidence="1">IBT 3081</strain>
    </source>
</reference>
<reference evidence="1" key="2">
    <citation type="journal article" date="2023" name="IMA Fungus">
        <title>Comparative genomic study of the Penicillium genus elucidates a diverse pangenome and 15 lateral gene transfer events.</title>
        <authorList>
            <person name="Petersen C."/>
            <person name="Sorensen T."/>
            <person name="Nielsen M.R."/>
            <person name="Sondergaard T.E."/>
            <person name="Sorensen J.L."/>
            <person name="Fitzpatrick D.A."/>
            <person name="Frisvad J.C."/>
            <person name="Nielsen K.L."/>
        </authorList>
    </citation>
    <scope>NUCLEOTIDE SEQUENCE</scope>
    <source>
        <strain evidence="1">IBT 3081</strain>
    </source>
</reference>
<evidence type="ECO:0000313" key="1">
    <source>
        <dbReference type="EMBL" id="KAJ5385092.1"/>
    </source>
</evidence>
<dbReference type="Proteomes" id="UP001147752">
    <property type="component" value="Unassembled WGS sequence"/>
</dbReference>